<keyword evidence="2" id="KW-0472">Membrane</keyword>
<gene>
    <name evidence="3" type="ORF">CLV55_103164</name>
</gene>
<sequence length="130" mass="15071">MIFFFTILFIVYSIFVLRLFYKTKKLEKKLKKVLVHLNEAEQSIDAFKNTINAFEALKGKITPISTDASQKNDMEQQDLIEEKSSFSEKIPSKNSFLYENECLGTMEHGVVPDMVSYEQKKEDDFDPTSP</sequence>
<evidence type="ECO:0000256" key="1">
    <source>
        <dbReference type="SAM" id="Coils"/>
    </source>
</evidence>
<dbReference type="EMBL" id="QLSZ01000003">
    <property type="protein sequence ID" value="RAR73845.1"/>
    <property type="molecule type" value="Genomic_DNA"/>
</dbReference>
<keyword evidence="2" id="KW-1133">Transmembrane helix</keyword>
<reference evidence="3 4" key="1">
    <citation type="submission" date="2018-06" db="EMBL/GenBank/DDBJ databases">
        <title>Genomic Encyclopedia of Archaeal and Bacterial Type Strains, Phase II (KMG-II): from individual species to whole genera.</title>
        <authorList>
            <person name="Goeker M."/>
        </authorList>
    </citation>
    <scope>NUCLEOTIDE SEQUENCE [LARGE SCALE GENOMIC DNA]</scope>
    <source>
        <strain evidence="3 4">DSM 25663</strain>
    </source>
</reference>
<keyword evidence="4" id="KW-1185">Reference proteome</keyword>
<feature type="transmembrane region" description="Helical" evidence="2">
    <location>
        <begin position="6"/>
        <end position="21"/>
    </location>
</feature>
<keyword evidence="1" id="KW-0175">Coiled coil</keyword>
<comment type="caution">
    <text evidence="3">The sequence shown here is derived from an EMBL/GenBank/DDBJ whole genome shotgun (WGS) entry which is preliminary data.</text>
</comment>
<dbReference type="Proteomes" id="UP000248840">
    <property type="component" value="Unassembled WGS sequence"/>
</dbReference>
<dbReference type="AlphaFoldDB" id="A0A328YLY3"/>
<accession>A0A328YLY3</accession>
<evidence type="ECO:0000313" key="4">
    <source>
        <dbReference type="Proteomes" id="UP000248840"/>
    </source>
</evidence>
<keyword evidence="2" id="KW-0812">Transmembrane</keyword>
<dbReference type="RefSeq" id="WP_112112644.1">
    <property type="nucleotide sequence ID" value="NZ_QLSZ01000003.1"/>
</dbReference>
<feature type="coiled-coil region" evidence="1">
    <location>
        <begin position="23"/>
        <end position="57"/>
    </location>
</feature>
<name>A0A328YLY3_9FLAO</name>
<evidence type="ECO:0000256" key="2">
    <source>
        <dbReference type="SAM" id="Phobius"/>
    </source>
</evidence>
<protein>
    <submittedName>
        <fullName evidence="3">Uncharacterized protein</fullName>
    </submittedName>
</protein>
<evidence type="ECO:0000313" key="3">
    <source>
        <dbReference type="EMBL" id="RAR73845.1"/>
    </source>
</evidence>
<proteinExistence type="predicted"/>
<organism evidence="3 4">
    <name type="scientific">Flavobacterium aciduliphilum</name>
    <dbReference type="NCBI Taxonomy" id="1101402"/>
    <lineage>
        <taxon>Bacteria</taxon>
        <taxon>Pseudomonadati</taxon>
        <taxon>Bacteroidota</taxon>
        <taxon>Flavobacteriia</taxon>
        <taxon>Flavobacteriales</taxon>
        <taxon>Flavobacteriaceae</taxon>
        <taxon>Flavobacterium</taxon>
    </lineage>
</organism>